<evidence type="ECO:0000256" key="5">
    <source>
        <dbReference type="SAM" id="MobiDB-lite"/>
    </source>
</evidence>
<dbReference type="AlphaFoldDB" id="A0A4U5TWY3"/>
<reference evidence="7 8" key="1">
    <citation type="submission" date="2019-01" db="EMBL/GenBank/DDBJ databases">
        <title>Genome Assembly of Collichthys lucidus.</title>
        <authorList>
            <person name="Cai M."/>
            <person name="Xiao S."/>
        </authorList>
    </citation>
    <scope>NUCLEOTIDE SEQUENCE [LARGE SCALE GENOMIC DNA]</scope>
    <source>
        <strain evidence="7">JT15FE1705JMU</strain>
        <tissue evidence="7">Muscle</tissue>
    </source>
</reference>
<dbReference type="GO" id="GO:0005634">
    <property type="term" value="C:nucleus"/>
    <property type="evidence" value="ECO:0007669"/>
    <property type="project" value="TreeGrafter"/>
</dbReference>
<feature type="compositionally biased region" description="Polar residues" evidence="5">
    <location>
        <begin position="124"/>
        <end position="137"/>
    </location>
</feature>
<organism evidence="7 8">
    <name type="scientific">Collichthys lucidus</name>
    <name type="common">Big head croaker</name>
    <name type="synonym">Sciaena lucida</name>
    <dbReference type="NCBI Taxonomy" id="240159"/>
    <lineage>
        <taxon>Eukaryota</taxon>
        <taxon>Metazoa</taxon>
        <taxon>Chordata</taxon>
        <taxon>Craniata</taxon>
        <taxon>Vertebrata</taxon>
        <taxon>Euteleostomi</taxon>
        <taxon>Actinopterygii</taxon>
        <taxon>Neopterygii</taxon>
        <taxon>Teleostei</taxon>
        <taxon>Neoteleostei</taxon>
        <taxon>Acanthomorphata</taxon>
        <taxon>Eupercaria</taxon>
        <taxon>Sciaenidae</taxon>
        <taxon>Collichthys</taxon>
    </lineage>
</organism>
<dbReference type="InterPro" id="IPR022755">
    <property type="entry name" value="Znf_C2H2_jaz"/>
</dbReference>
<dbReference type="InterPro" id="IPR036236">
    <property type="entry name" value="Znf_C2H2_sf"/>
</dbReference>
<dbReference type="STRING" id="240159.A0A4U5TWY3"/>
<feature type="region of interest" description="Disordered" evidence="5">
    <location>
        <begin position="75"/>
        <end position="174"/>
    </location>
</feature>
<evidence type="ECO:0000256" key="3">
    <source>
        <dbReference type="ARBA" id="ARBA00022833"/>
    </source>
</evidence>
<dbReference type="Pfam" id="PF23330">
    <property type="entry name" value="zf-C2H2_14"/>
    <property type="match status" value="1"/>
</dbReference>
<dbReference type="Pfam" id="PF12171">
    <property type="entry name" value="zf-C2H2_jaz"/>
    <property type="match status" value="1"/>
</dbReference>
<keyword evidence="4" id="KW-0175">Coiled coil</keyword>
<evidence type="ECO:0000313" key="7">
    <source>
        <dbReference type="EMBL" id="TKS65899.1"/>
    </source>
</evidence>
<dbReference type="InterPro" id="IPR013087">
    <property type="entry name" value="Znf_C2H2_type"/>
</dbReference>
<dbReference type="PANTHER" id="PTHR15491">
    <property type="match status" value="1"/>
</dbReference>
<evidence type="ECO:0000259" key="6">
    <source>
        <dbReference type="PROSITE" id="PS00028"/>
    </source>
</evidence>
<evidence type="ECO:0000256" key="1">
    <source>
        <dbReference type="ARBA" id="ARBA00022723"/>
    </source>
</evidence>
<dbReference type="SUPFAM" id="SSF57667">
    <property type="entry name" value="beta-beta-alpha zinc fingers"/>
    <property type="match status" value="1"/>
</dbReference>
<evidence type="ECO:0000256" key="4">
    <source>
        <dbReference type="SAM" id="Coils"/>
    </source>
</evidence>
<proteinExistence type="predicted"/>
<feature type="coiled-coil region" evidence="4">
    <location>
        <begin position="31"/>
        <end position="65"/>
    </location>
</feature>
<feature type="compositionally biased region" description="Low complexity" evidence="5">
    <location>
        <begin position="155"/>
        <end position="168"/>
    </location>
</feature>
<feature type="region of interest" description="Disordered" evidence="5">
    <location>
        <begin position="317"/>
        <end position="390"/>
    </location>
</feature>
<dbReference type="EMBL" id="ML241201">
    <property type="protein sequence ID" value="TKS65899.1"/>
    <property type="molecule type" value="Genomic_DNA"/>
</dbReference>
<feature type="domain" description="C2H2-type" evidence="6">
    <location>
        <begin position="270"/>
        <end position="292"/>
    </location>
</feature>
<dbReference type="GO" id="GO:0008270">
    <property type="term" value="F:zinc ion binding"/>
    <property type="evidence" value="ECO:0007669"/>
    <property type="project" value="UniProtKB-KW"/>
</dbReference>
<dbReference type="InterPro" id="IPR026811">
    <property type="entry name" value="CIZ1"/>
</dbReference>
<keyword evidence="1" id="KW-0479">Metal-binding</keyword>
<dbReference type="InterPro" id="IPR056345">
    <property type="entry name" value="Znf-C2H2_CIZ1"/>
</dbReference>
<dbReference type="PROSITE" id="PS00028">
    <property type="entry name" value="ZINC_FINGER_C2H2_1"/>
    <property type="match status" value="1"/>
</dbReference>
<feature type="compositionally biased region" description="Acidic residues" evidence="5">
    <location>
        <begin position="317"/>
        <end position="383"/>
    </location>
</feature>
<gene>
    <name evidence="7" type="ORF">D9C73_028035</name>
</gene>
<sequence length="480" mass="54105">MVRQQRRTGDRDYVQVLDSLRGRHGDYVQVLDSLRRRHRDYVQVLDSLRRRHRDYVQVLDSLRRRHRDYVQVSGRKWAGSGTGSSDRWPCCSSATTEEERGDAGPDGGSGEMEAKRTRLDGSVSAPSTGCTEDATLTNRERVPGSCDEPGSESCSTGSASGVSDGVSSRLPPAEHGEVMKRDVIARCDITPEAKRCNVFQEHMTGSEHLRRLNDITQCISVKTHTLQDRGRRPETPRWCDTCQTHFSGDVITHRQTKQHKVCKQLCRPFCPVCKRHFRTPRKFVEHMKSAEHKQQVHLEEAQEEELITVDAVGCFEEEEEEEVDAADGEEEEEEVVDVADGEEEEEEVVDVADGEEEEEEVVDVADGEEEEEEVVDVADGEEEGVGRDDTEDKVLEVPEASATVVSVLDERCVNAVCLLQAADAQETHREAYDPHTIYGSSFVVPVAGFLCRLCNKFFHRETTARHTHCRTHTHYLNLQG</sequence>
<dbReference type="Proteomes" id="UP000298787">
    <property type="component" value="Unassembled WGS sequence"/>
</dbReference>
<evidence type="ECO:0000256" key="2">
    <source>
        <dbReference type="ARBA" id="ARBA00022771"/>
    </source>
</evidence>
<name>A0A4U5TWY3_COLLU</name>
<protein>
    <submittedName>
        <fullName evidence="7">Zinc finger protein 1</fullName>
    </submittedName>
</protein>
<keyword evidence="3" id="KW-0862">Zinc</keyword>
<dbReference type="PANTHER" id="PTHR15491:SF12">
    <property type="entry name" value="CDKN1A INTERACTING ZINC FINGER PROTEIN 1B ISOFORM X1-RELATED"/>
    <property type="match status" value="1"/>
</dbReference>
<evidence type="ECO:0000313" key="8">
    <source>
        <dbReference type="Proteomes" id="UP000298787"/>
    </source>
</evidence>
<keyword evidence="8" id="KW-1185">Reference proteome</keyword>
<keyword evidence="2" id="KW-0863">Zinc-finger</keyword>
<accession>A0A4U5TWY3</accession>